<protein>
    <recommendedName>
        <fullName evidence="2 5">peptidylprolyl isomerase</fullName>
        <ecNumber evidence="2 5">5.2.1.8</ecNumber>
    </recommendedName>
</protein>
<feature type="domain" description="PPIase FKBP-type" evidence="8">
    <location>
        <begin position="84"/>
        <end position="172"/>
    </location>
</feature>
<evidence type="ECO:0000256" key="1">
    <source>
        <dbReference type="ARBA" id="ARBA00000971"/>
    </source>
</evidence>
<dbReference type="GO" id="GO:0003755">
    <property type="term" value="F:peptidyl-prolyl cis-trans isomerase activity"/>
    <property type="evidence" value="ECO:0007669"/>
    <property type="project" value="UniProtKB-KW"/>
</dbReference>
<dbReference type="PROSITE" id="PS50059">
    <property type="entry name" value="FKBP_PPIASE"/>
    <property type="match status" value="2"/>
</dbReference>
<dbReference type="Pfam" id="PF00160">
    <property type="entry name" value="Pro_isomerase"/>
    <property type="match status" value="1"/>
</dbReference>
<dbReference type="EMBL" id="RRYP01029738">
    <property type="protein sequence ID" value="TNV71689.1"/>
    <property type="molecule type" value="Genomic_DNA"/>
</dbReference>
<gene>
    <name evidence="10" type="ORF">FGO68_gene9123</name>
</gene>
<evidence type="ECO:0000256" key="5">
    <source>
        <dbReference type="PROSITE-ProRule" id="PRU00277"/>
    </source>
</evidence>
<dbReference type="PROSITE" id="PS51257">
    <property type="entry name" value="PROKAR_LIPOPROTEIN"/>
    <property type="match status" value="1"/>
</dbReference>
<dbReference type="GO" id="GO:0006457">
    <property type="term" value="P:protein folding"/>
    <property type="evidence" value="ECO:0007669"/>
    <property type="project" value="InterPro"/>
</dbReference>
<evidence type="ECO:0000313" key="10">
    <source>
        <dbReference type="EMBL" id="TNV71689.1"/>
    </source>
</evidence>
<proteinExistence type="predicted"/>
<dbReference type="Pfam" id="PF00254">
    <property type="entry name" value="FKBP_C"/>
    <property type="match status" value="1"/>
</dbReference>
<evidence type="ECO:0000256" key="2">
    <source>
        <dbReference type="ARBA" id="ARBA00013194"/>
    </source>
</evidence>
<keyword evidence="3 5" id="KW-0697">Rotamase</keyword>
<dbReference type="OrthoDB" id="271386at2759"/>
<feature type="domain" description="PPIase FKBP-type" evidence="8">
    <location>
        <begin position="454"/>
        <end position="542"/>
    </location>
</feature>
<name>A0A8J8SV11_HALGN</name>
<dbReference type="InterPro" id="IPR046357">
    <property type="entry name" value="PPIase_dom_sf"/>
</dbReference>
<evidence type="ECO:0000313" key="11">
    <source>
        <dbReference type="Proteomes" id="UP000785679"/>
    </source>
</evidence>
<feature type="domain" description="PPIase cyclophilin-type" evidence="9">
    <location>
        <begin position="221"/>
        <end position="371"/>
    </location>
</feature>
<evidence type="ECO:0000256" key="4">
    <source>
        <dbReference type="ARBA" id="ARBA00023235"/>
    </source>
</evidence>
<dbReference type="Proteomes" id="UP000785679">
    <property type="component" value="Unassembled WGS sequence"/>
</dbReference>
<keyword evidence="6" id="KW-0175">Coiled coil</keyword>
<dbReference type="EC" id="5.2.1.8" evidence="2 5"/>
<dbReference type="PANTHER" id="PTHR45625:SF4">
    <property type="entry name" value="PEPTIDYLPROLYL ISOMERASE DOMAIN AND WD REPEAT-CONTAINING PROTEIN 1"/>
    <property type="match status" value="1"/>
</dbReference>
<feature type="signal peptide" evidence="7">
    <location>
        <begin position="1"/>
        <end position="21"/>
    </location>
</feature>
<dbReference type="PANTHER" id="PTHR45625">
    <property type="entry name" value="PEPTIDYL-PROLYL CIS-TRANS ISOMERASE-RELATED"/>
    <property type="match status" value="1"/>
</dbReference>
<dbReference type="InterPro" id="IPR002130">
    <property type="entry name" value="Cyclophilin-type_PPIase_dom"/>
</dbReference>
<keyword evidence="11" id="KW-1185">Reference proteome</keyword>
<dbReference type="PRINTS" id="PR00153">
    <property type="entry name" value="CSAPPISMRASE"/>
</dbReference>
<organism evidence="10 11">
    <name type="scientific">Halteria grandinella</name>
    <dbReference type="NCBI Taxonomy" id="5974"/>
    <lineage>
        <taxon>Eukaryota</taxon>
        <taxon>Sar</taxon>
        <taxon>Alveolata</taxon>
        <taxon>Ciliophora</taxon>
        <taxon>Intramacronucleata</taxon>
        <taxon>Spirotrichea</taxon>
        <taxon>Stichotrichia</taxon>
        <taxon>Sporadotrichida</taxon>
        <taxon>Halteriidae</taxon>
        <taxon>Halteria</taxon>
    </lineage>
</organism>
<feature type="chain" id="PRO_5035198354" description="peptidylprolyl isomerase" evidence="7">
    <location>
        <begin position="22"/>
        <end position="583"/>
    </location>
</feature>
<dbReference type="SUPFAM" id="SSF50891">
    <property type="entry name" value="Cyclophilin-like"/>
    <property type="match status" value="1"/>
</dbReference>
<evidence type="ECO:0000256" key="3">
    <source>
        <dbReference type="ARBA" id="ARBA00023110"/>
    </source>
</evidence>
<evidence type="ECO:0000256" key="7">
    <source>
        <dbReference type="SAM" id="SignalP"/>
    </source>
</evidence>
<sequence length="583" mass="65623">MKKILFISVLGLLSCSKNTQTHPPVGGVLSKNDLDVSKQRMKNLNSQERYHIQEWINGQPVKYYPTQLNYWVNIQEFDQRQRRQDDTFISYSYELYDFDQTKIYDQPVQRRDARFGHFDELKAVEDALRFIHDGEEVTLLVPSALAYGTYGDEKKIDNDIPLIIKLKALQSMKLFNKNIILAAASISLMSCTPIYKKMNVDKETYEGLNDGLYANLQTTKGNMIVKLEDKKAPVTVANFIGLAEGKIDNKAKAKGVPYYDGTIFHRVIKDFMIQGGDPQGTGMGDPGYKFEDERNDLKHTGKGILSMANSGPNTNGSQFFITEVATPWLDGRHTIFGKVVKGEEVIDAIANVEKGPQDKPKTDIVLEKVSVFGKGDEYKNYDAAKTFTEGKAKIAENNKAYLAKEEADKKKKEEEFKANQEKMVEDLKAGMQKTESGLYYKITKTTDGKAPKAGDNVSVHYAGKLVDGSEFDSSFKRNEPIEIPIGMGRVIKGWDEGILLLKEGETATLLIPPAMGYGERGAGGVIPPNAWLIFDVELVKVKQFESYNILKSRPKGWLFNDLPNIKNNHEQKKLFNHLFIGFS</sequence>
<dbReference type="AlphaFoldDB" id="A0A8J8SV11"/>
<comment type="caution">
    <text evidence="10">The sequence shown here is derived from an EMBL/GenBank/DDBJ whole genome shotgun (WGS) entry which is preliminary data.</text>
</comment>
<feature type="coiled-coil region" evidence="6">
    <location>
        <begin position="395"/>
        <end position="422"/>
    </location>
</feature>
<keyword evidence="7" id="KW-0732">Signal</keyword>
<comment type="catalytic activity">
    <reaction evidence="1 5">
        <text>[protein]-peptidylproline (omega=180) = [protein]-peptidylproline (omega=0)</text>
        <dbReference type="Rhea" id="RHEA:16237"/>
        <dbReference type="Rhea" id="RHEA-COMP:10747"/>
        <dbReference type="Rhea" id="RHEA-COMP:10748"/>
        <dbReference type="ChEBI" id="CHEBI:83833"/>
        <dbReference type="ChEBI" id="CHEBI:83834"/>
        <dbReference type="EC" id="5.2.1.8"/>
    </reaction>
</comment>
<dbReference type="PROSITE" id="PS50072">
    <property type="entry name" value="CSA_PPIASE_2"/>
    <property type="match status" value="1"/>
</dbReference>
<dbReference type="CDD" id="cd00317">
    <property type="entry name" value="cyclophilin"/>
    <property type="match status" value="1"/>
</dbReference>
<keyword evidence="4 5" id="KW-0413">Isomerase</keyword>
<reference evidence="10" key="1">
    <citation type="submission" date="2019-06" db="EMBL/GenBank/DDBJ databases">
        <authorList>
            <person name="Zheng W."/>
        </authorList>
    </citation>
    <scope>NUCLEOTIDE SEQUENCE</scope>
    <source>
        <strain evidence="10">QDHG01</strain>
    </source>
</reference>
<accession>A0A8J8SV11</accession>
<dbReference type="InterPro" id="IPR001179">
    <property type="entry name" value="PPIase_FKBP_dom"/>
</dbReference>
<dbReference type="InterPro" id="IPR029000">
    <property type="entry name" value="Cyclophilin-like_dom_sf"/>
</dbReference>
<evidence type="ECO:0000259" key="8">
    <source>
        <dbReference type="PROSITE" id="PS50059"/>
    </source>
</evidence>
<dbReference type="FunFam" id="3.10.50.40:FF:000006">
    <property type="entry name" value="Peptidyl-prolyl cis-trans isomerase"/>
    <property type="match status" value="1"/>
</dbReference>
<dbReference type="SUPFAM" id="SSF54534">
    <property type="entry name" value="FKBP-like"/>
    <property type="match status" value="2"/>
</dbReference>
<evidence type="ECO:0000256" key="6">
    <source>
        <dbReference type="SAM" id="Coils"/>
    </source>
</evidence>
<dbReference type="PROSITE" id="PS00170">
    <property type="entry name" value="CSA_PPIASE_1"/>
    <property type="match status" value="1"/>
</dbReference>
<dbReference type="Gene3D" id="2.40.100.10">
    <property type="entry name" value="Cyclophilin-like"/>
    <property type="match status" value="1"/>
</dbReference>
<dbReference type="InterPro" id="IPR020892">
    <property type="entry name" value="Cyclophilin-type_PPIase_CS"/>
</dbReference>
<dbReference type="InterPro" id="IPR044666">
    <property type="entry name" value="Cyclophilin_A-like"/>
</dbReference>
<evidence type="ECO:0000259" key="9">
    <source>
        <dbReference type="PROSITE" id="PS50072"/>
    </source>
</evidence>
<dbReference type="Gene3D" id="3.10.50.40">
    <property type="match status" value="2"/>
</dbReference>